<reference evidence="6 7" key="1">
    <citation type="submission" date="2021-05" db="EMBL/GenBank/DDBJ databases">
        <title>A Polyphasic approach of four new species of the genus Ohtaekwangia: Ohtaekwangia histidinii sp. nov., Ohtaekwangia cretensis sp. nov., Ohtaekwangia indiensis sp. nov., Ohtaekwangia reichenbachii sp. nov. from diverse environment.</title>
        <authorList>
            <person name="Octaviana S."/>
        </authorList>
    </citation>
    <scope>NUCLEOTIDE SEQUENCE [LARGE SCALE GENOMIC DNA]</scope>
    <source>
        <strain evidence="6 7">PWU4</strain>
    </source>
</reference>
<sequence>MYKTLSSFVLNLFLTFKNGFVNAQTTSQPVTRETLINTSDGINGVLVHAFAHGSRLAFRCIYDRYAPAIYRVSCRYFQSEQLAEALVSEVFSALWFKRAKFTEPEEIRLFLFTNARSVAMTYLENGKKKLSPSLITTVAKKISAFPGDFTISLRSFRVFP</sequence>
<dbReference type="GO" id="GO:0016987">
    <property type="term" value="F:sigma factor activity"/>
    <property type="evidence" value="ECO:0007669"/>
    <property type="project" value="UniProtKB-KW"/>
</dbReference>
<evidence type="ECO:0000313" key="7">
    <source>
        <dbReference type="Proteomes" id="UP001319200"/>
    </source>
</evidence>
<dbReference type="GO" id="GO:0006352">
    <property type="term" value="P:DNA-templated transcription initiation"/>
    <property type="evidence" value="ECO:0007669"/>
    <property type="project" value="InterPro"/>
</dbReference>
<gene>
    <name evidence="6" type="ORF">KK083_02165</name>
</gene>
<dbReference type="InterPro" id="IPR039425">
    <property type="entry name" value="RNA_pol_sigma-70-like"/>
</dbReference>
<keyword evidence="2" id="KW-0731">Sigma factor</keyword>
<dbReference type="Pfam" id="PF04542">
    <property type="entry name" value="Sigma70_r2"/>
    <property type="match status" value="1"/>
</dbReference>
<dbReference type="Proteomes" id="UP001319200">
    <property type="component" value="Unassembled WGS sequence"/>
</dbReference>
<dbReference type="PANTHER" id="PTHR43133">
    <property type="entry name" value="RNA POLYMERASE ECF-TYPE SIGMA FACTO"/>
    <property type="match status" value="1"/>
</dbReference>
<evidence type="ECO:0000256" key="4">
    <source>
        <dbReference type="SAM" id="SignalP"/>
    </source>
</evidence>
<evidence type="ECO:0000256" key="2">
    <source>
        <dbReference type="ARBA" id="ARBA00023082"/>
    </source>
</evidence>
<dbReference type="SUPFAM" id="SSF88946">
    <property type="entry name" value="Sigma2 domain of RNA polymerase sigma factors"/>
    <property type="match status" value="1"/>
</dbReference>
<dbReference type="EMBL" id="JAHESF010000002">
    <property type="protein sequence ID" value="MBT1695663.1"/>
    <property type="molecule type" value="Genomic_DNA"/>
</dbReference>
<accession>A0AAP2GLB8</accession>
<feature type="signal peptide" evidence="4">
    <location>
        <begin position="1"/>
        <end position="23"/>
    </location>
</feature>
<name>A0AAP2GLB8_9BACT</name>
<keyword evidence="7" id="KW-1185">Reference proteome</keyword>
<feature type="domain" description="RNA polymerase sigma-70 region 2" evidence="5">
    <location>
        <begin position="61"/>
        <end position="125"/>
    </location>
</feature>
<proteinExistence type="predicted"/>
<evidence type="ECO:0000256" key="3">
    <source>
        <dbReference type="ARBA" id="ARBA00023163"/>
    </source>
</evidence>
<protein>
    <recommendedName>
        <fullName evidence="5">RNA polymerase sigma-70 region 2 domain-containing protein</fullName>
    </recommendedName>
</protein>
<keyword evidence="3" id="KW-0804">Transcription</keyword>
<dbReference type="InterPro" id="IPR013325">
    <property type="entry name" value="RNA_pol_sigma_r2"/>
</dbReference>
<dbReference type="PANTHER" id="PTHR43133:SF46">
    <property type="entry name" value="RNA POLYMERASE SIGMA-70 FACTOR ECF SUBFAMILY"/>
    <property type="match status" value="1"/>
</dbReference>
<comment type="caution">
    <text evidence="6">The sequence shown here is derived from an EMBL/GenBank/DDBJ whole genome shotgun (WGS) entry which is preliminary data.</text>
</comment>
<keyword evidence="4" id="KW-0732">Signal</keyword>
<evidence type="ECO:0000256" key="1">
    <source>
        <dbReference type="ARBA" id="ARBA00023015"/>
    </source>
</evidence>
<dbReference type="InterPro" id="IPR007627">
    <property type="entry name" value="RNA_pol_sigma70_r2"/>
</dbReference>
<evidence type="ECO:0000313" key="6">
    <source>
        <dbReference type="EMBL" id="MBT1695663.1"/>
    </source>
</evidence>
<feature type="chain" id="PRO_5042956138" description="RNA polymerase sigma-70 region 2 domain-containing protein" evidence="4">
    <location>
        <begin position="24"/>
        <end position="160"/>
    </location>
</feature>
<keyword evidence="1" id="KW-0805">Transcription regulation</keyword>
<dbReference type="RefSeq" id="WP_254160224.1">
    <property type="nucleotide sequence ID" value="NZ_JAHESF010000002.1"/>
</dbReference>
<organism evidence="6 7">
    <name type="scientific">Chryseosolibacter histidini</name>
    <dbReference type="NCBI Taxonomy" id="2782349"/>
    <lineage>
        <taxon>Bacteria</taxon>
        <taxon>Pseudomonadati</taxon>
        <taxon>Bacteroidota</taxon>
        <taxon>Cytophagia</taxon>
        <taxon>Cytophagales</taxon>
        <taxon>Chryseotaleaceae</taxon>
        <taxon>Chryseosolibacter</taxon>
    </lineage>
</organism>
<dbReference type="Gene3D" id="1.10.1740.10">
    <property type="match status" value="1"/>
</dbReference>
<evidence type="ECO:0000259" key="5">
    <source>
        <dbReference type="Pfam" id="PF04542"/>
    </source>
</evidence>
<dbReference type="AlphaFoldDB" id="A0AAP2GLB8"/>